<dbReference type="AlphaFoldDB" id="A0A452ID91"/>
<sequence length="140" mass="15889">MEAAAAKFLFQATVTQICHSARDIQPHSLHPREQPESNPTLWRPWILTARDAELGRQGMSELDGDQRNFSSKGALGFQHPVRLYLPKSKSQKFLHNIGKKVLASFPVQATIHFYNDDSDSEDDEEGSQLYNEHSQPLRTT</sequence>
<evidence type="ECO:0000256" key="3">
    <source>
        <dbReference type="ARBA" id="ARBA00022473"/>
    </source>
</evidence>
<feature type="compositionally biased region" description="Polar residues" evidence="8">
    <location>
        <begin position="128"/>
        <end position="140"/>
    </location>
</feature>
<dbReference type="PANTHER" id="PTHR16770:SF4">
    <property type="entry name" value="PROTEIN RIPPLY3"/>
    <property type="match status" value="1"/>
</dbReference>
<name>A0A452ID91_9SAUR</name>
<dbReference type="InterPro" id="IPR028127">
    <property type="entry name" value="Ripply_fam"/>
</dbReference>
<evidence type="ECO:0000256" key="5">
    <source>
        <dbReference type="ARBA" id="ARBA00023163"/>
    </source>
</evidence>
<dbReference type="GO" id="GO:0009880">
    <property type="term" value="P:embryonic pattern specification"/>
    <property type="evidence" value="ECO:0007669"/>
    <property type="project" value="TreeGrafter"/>
</dbReference>
<protein>
    <recommendedName>
        <fullName evidence="7">Protein ripply3</fullName>
    </recommendedName>
</protein>
<accession>A0A452ID91</accession>
<reference evidence="10" key="1">
    <citation type="journal article" date="2017" name="PLoS ONE">
        <title>The Agassiz's desert tortoise genome provides a resource for the conservation of a threatened species.</title>
        <authorList>
            <person name="Tollis M."/>
            <person name="DeNardo D.F."/>
            <person name="Cornelius J.A."/>
            <person name="Dolby G.A."/>
            <person name="Edwards T."/>
            <person name="Henen B.T."/>
            <person name="Karl A.E."/>
            <person name="Murphy R.W."/>
            <person name="Kusumi K."/>
        </authorList>
    </citation>
    <scope>NUCLEOTIDE SEQUENCE [LARGE SCALE GENOMIC DNA]</scope>
</reference>
<evidence type="ECO:0000256" key="7">
    <source>
        <dbReference type="ARBA" id="ARBA00040827"/>
    </source>
</evidence>
<keyword evidence="3" id="KW-0217">Developmental protein</keyword>
<comment type="similarity">
    <text evidence="2">Belongs to the ripply family.</text>
</comment>
<reference evidence="9" key="3">
    <citation type="submission" date="2025-09" db="UniProtKB">
        <authorList>
            <consortium name="Ensembl"/>
        </authorList>
    </citation>
    <scope>IDENTIFICATION</scope>
</reference>
<evidence type="ECO:0000256" key="4">
    <source>
        <dbReference type="ARBA" id="ARBA00023015"/>
    </source>
</evidence>
<keyword evidence="5" id="KW-0804">Transcription</keyword>
<organism evidence="9 10">
    <name type="scientific">Gopherus agassizii</name>
    <name type="common">Agassiz's desert tortoise</name>
    <dbReference type="NCBI Taxonomy" id="38772"/>
    <lineage>
        <taxon>Eukaryota</taxon>
        <taxon>Metazoa</taxon>
        <taxon>Chordata</taxon>
        <taxon>Craniata</taxon>
        <taxon>Vertebrata</taxon>
        <taxon>Euteleostomi</taxon>
        <taxon>Archelosauria</taxon>
        <taxon>Testudinata</taxon>
        <taxon>Testudines</taxon>
        <taxon>Cryptodira</taxon>
        <taxon>Durocryptodira</taxon>
        <taxon>Testudinoidea</taxon>
        <taxon>Testudinidae</taxon>
        <taxon>Gopherus</taxon>
    </lineage>
</organism>
<evidence type="ECO:0000256" key="1">
    <source>
        <dbReference type="ARBA" id="ARBA00004123"/>
    </source>
</evidence>
<comment type="subcellular location">
    <subcellularLocation>
        <location evidence="1">Nucleus</location>
    </subcellularLocation>
</comment>
<reference evidence="9" key="2">
    <citation type="submission" date="2025-08" db="UniProtKB">
        <authorList>
            <consortium name="Ensembl"/>
        </authorList>
    </citation>
    <scope>IDENTIFICATION</scope>
</reference>
<dbReference type="Proteomes" id="UP000291020">
    <property type="component" value="Unassembled WGS sequence"/>
</dbReference>
<keyword evidence="6" id="KW-0539">Nucleus</keyword>
<feature type="region of interest" description="Disordered" evidence="8">
    <location>
        <begin position="115"/>
        <end position="140"/>
    </location>
</feature>
<dbReference type="GO" id="GO:0000122">
    <property type="term" value="P:negative regulation of transcription by RNA polymerase II"/>
    <property type="evidence" value="ECO:0007669"/>
    <property type="project" value="TreeGrafter"/>
</dbReference>
<dbReference type="GO" id="GO:0005634">
    <property type="term" value="C:nucleus"/>
    <property type="evidence" value="ECO:0007669"/>
    <property type="project" value="UniProtKB-SubCell"/>
</dbReference>
<proteinExistence type="inferred from homology"/>
<dbReference type="Ensembl" id="ENSGAGT00000029360.1">
    <property type="protein sequence ID" value="ENSGAGP00000025809.1"/>
    <property type="gene ID" value="ENSGAGG00000018845.1"/>
</dbReference>
<keyword evidence="4" id="KW-0805">Transcription regulation</keyword>
<evidence type="ECO:0000256" key="2">
    <source>
        <dbReference type="ARBA" id="ARBA00006944"/>
    </source>
</evidence>
<dbReference type="Pfam" id="PF14998">
    <property type="entry name" value="Ripply"/>
    <property type="match status" value="1"/>
</dbReference>
<evidence type="ECO:0000313" key="9">
    <source>
        <dbReference type="Ensembl" id="ENSGAGP00000025809.1"/>
    </source>
</evidence>
<evidence type="ECO:0000313" key="10">
    <source>
        <dbReference type="Proteomes" id="UP000291020"/>
    </source>
</evidence>
<feature type="compositionally biased region" description="Acidic residues" evidence="8">
    <location>
        <begin position="116"/>
        <end position="126"/>
    </location>
</feature>
<evidence type="ECO:0000256" key="8">
    <source>
        <dbReference type="SAM" id="MobiDB-lite"/>
    </source>
</evidence>
<dbReference type="PANTHER" id="PTHR16770">
    <property type="entry name" value="PROTEIN RIPPLY-LIKE"/>
    <property type="match status" value="1"/>
</dbReference>
<keyword evidence="10" id="KW-1185">Reference proteome</keyword>
<evidence type="ECO:0000256" key="6">
    <source>
        <dbReference type="ARBA" id="ARBA00023242"/>
    </source>
</evidence>